<dbReference type="AlphaFoldDB" id="A0A453S382"/>
<evidence type="ECO:0000256" key="1">
    <source>
        <dbReference type="SAM" id="MobiDB-lite"/>
    </source>
</evidence>
<feature type="region of interest" description="Disordered" evidence="1">
    <location>
        <begin position="52"/>
        <end position="77"/>
    </location>
</feature>
<protein>
    <submittedName>
        <fullName evidence="2">Uncharacterized protein</fullName>
    </submittedName>
</protein>
<organism evidence="2 3">
    <name type="scientific">Aegilops tauschii subsp. strangulata</name>
    <name type="common">Goatgrass</name>
    <dbReference type="NCBI Taxonomy" id="200361"/>
    <lineage>
        <taxon>Eukaryota</taxon>
        <taxon>Viridiplantae</taxon>
        <taxon>Streptophyta</taxon>
        <taxon>Embryophyta</taxon>
        <taxon>Tracheophyta</taxon>
        <taxon>Spermatophyta</taxon>
        <taxon>Magnoliopsida</taxon>
        <taxon>Liliopsida</taxon>
        <taxon>Poales</taxon>
        <taxon>Poaceae</taxon>
        <taxon>BOP clade</taxon>
        <taxon>Pooideae</taxon>
        <taxon>Triticodae</taxon>
        <taxon>Triticeae</taxon>
        <taxon>Triticinae</taxon>
        <taxon>Aegilops</taxon>
    </lineage>
</organism>
<evidence type="ECO:0000313" key="2">
    <source>
        <dbReference type="EnsemblPlants" id="AET7Gv20800400.2"/>
    </source>
</evidence>
<dbReference type="EnsemblPlants" id="AET7Gv20800400.2">
    <property type="protein sequence ID" value="AET7Gv20800400.2"/>
    <property type="gene ID" value="AET7Gv20800400"/>
</dbReference>
<proteinExistence type="predicted"/>
<sequence>MELSRFNFLPSTTRVRRSGDGGFAQQDALVPRTAGDRRPARLIPFQRLPSLLSGGWPTAPTHHDDLVPTGPATDRRG</sequence>
<dbReference type="Gramene" id="AET7Gv20800400.2">
    <property type="protein sequence ID" value="AET7Gv20800400.2"/>
    <property type="gene ID" value="AET7Gv20800400"/>
</dbReference>
<reference evidence="3" key="1">
    <citation type="journal article" date="2014" name="Science">
        <title>Ancient hybridizations among the ancestral genomes of bread wheat.</title>
        <authorList>
            <consortium name="International Wheat Genome Sequencing Consortium,"/>
            <person name="Marcussen T."/>
            <person name="Sandve S.R."/>
            <person name="Heier L."/>
            <person name="Spannagl M."/>
            <person name="Pfeifer M."/>
            <person name="Jakobsen K.S."/>
            <person name="Wulff B.B."/>
            <person name="Steuernagel B."/>
            <person name="Mayer K.F."/>
            <person name="Olsen O.A."/>
        </authorList>
    </citation>
    <scope>NUCLEOTIDE SEQUENCE [LARGE SCALE GENOMIC DNA]</scope>
    <source>
        <strain evidence="3">cv. AL8/78</strain>
    </source>
</reference>
<reference evidence="2" key="4">
    <citation type="submission" date="2019-03" db="UniProtKB">
        <authorList>
            <consortium name="EnsemblPlants"/>
        </authorList>
    </citation>
    <scope>IDENTIFICATION</scope>
</reference>
<evidence type="ECO:0000313" key="3">
    <source>
        <dbReference type="Proteomes" id="UP000015105"/>
    </source>
</evidence>
<dbReference type="Proteomes" id="UP000015105">
    <property type="component" value="Chromosome 7D"/>
</dbReference>
<reference evidence="2" key="5">
    <citation type="journal article" date="2021" name="G3 (Bethesda)">
        <title>Aegilops tauschii genome assembly Aet v5.0 features greater sequence contiguity and improved annotation.</title>
        <authorList>
            <person name="Wang L."/>
            <person name="Zhu T."/>
            <person name="Rodriguez J.C."/>
            <person name="Deal K.R."/>
            <person name="Dubcovsky J."/>
            <person name="McGuire P.E."/>
            <person name="Lux T."/>
            <person name="Spannagl M."/>
            <person name="Mayer K.F.X."/>
            <person name="Baldrich P."/>
            <person name="Meyers B.C."/>
            <person name="Huo N."/>
            <person name="Gu Y.Q."/>
            <person name="Zhou H."/>
            <person name="Devos K.M."/>
            <person name="Bennetzen J.L."/>
            <person name="Unver T."/>
            <person name="Budak H."/>
            <person name="Gulick P.J."/>
            <person name="Galiba G."/>
            <person name="Kalapos B."/>
            <person name="Nelson D.R."/>
            <person name="Li P."/>
            <person name="You F.M."/>
            <person name="Luo M.C."/>
            <person name="Dvorak J."/>
        </authorList>
    </citation>
    <scope>NUCLEOTIDE SEQUENCE [LARGE SCALE GENOMIC DNA]</scope>
    <source>
        <strain evidence="2">cv. AL8/78</strain>
    </source>
</reference>
<reference evidence="3" key="2">
    <citation type="journal article" date="2017" name="Nat. Plants">
        <title>The Aegilops tauschii genome reveals multiple impacts of transposons.</title>
        <authorList>
            <person name="Zhao G."/>
            <person name="Zou C."/>
            <person name="Li K."/>
            <person name="Wang K."/>
            <person name="Li T."/>
            <person name="Gao L."/>
            <person name="Zhang X."/>
            <person name="Wang H."/>
            <person name="Yang Z."/>
            <person name="Liu X."/>
            <person name="Jiang W."/>
            <person name="Mao L."/>
            <person name="Kong X."/>
            <person name="Jiao Y."/>
            <person name="Jia J."/>
        </authorList>
    </citation>
    <scope>NUCLEOTIDE SEQUENCE [LARGE SCALE GENOMIC DNA]</scope>
    <source>
        <strain evidence="3">cv. AL8/78</strain>
    </source>
</reference>
<keyword evidence="3" id="KW-1185">Reference proteome</keyword>
<accession>A0A453S382</accession>
<name>A0A453S382_AEGTS</name>
<reference evidence="2" key="3">
    <citation type="journal article" date="2017" name="Nature">
        <title>Genome sequence of the progenitor of the wheat D genome Aegilops tauschii.</title>
        <authorList>
            <person name="Luo M.C."/>
            <person name="Gu Y.Q."/>
            <person name="Puiu D."/>
            <person name="Wang H."/>
            <person name="Twardziok S.O."/>
            <person name="Deal K.R."/>
            <person name="Huo N."/>
            <person name="Zhu T."/>
            <person name="Wang L."/>
            <person name="Wang Y."/>
            <person name="McGuire P.E."/>
            <person name="Liu S."/>
            <person name="Long H."/>
            <person name="Ramasamy R.K."/>
            <person name="Rodriguez J.C."/>
            <person name="Van S.L."/>
            <person name="Yuan L."/>
            <person name="Wang Z."/>
            <person name="Xia Z."/>
            <person name="Xiao L."/>
            <person name="Anderson O.D."/>
            <person name="Ouyang S."/>
            <person name="Liang Y."/>
            <person name="Zimin A.V."/>
            <person name="Pertea G."/>
            <person name="Qi P."/>
            <person name="Bennetzen J.L."/>
            <person name="Dai X."/>
            <person name="Dawson M.W."/>
            <person name="Muller H.G."/>
            <person name="Kugler K."/>
            <person name="Rivarola-Duarte L."/>
            <person name="Spannagl M."/>
            <person name="Mayer K.F.X."/>
            <person name="Lu F.H."/>
            <person name="Bevan M.W."/>
            <person name="Leroy P."/>
            <person name="Li P."/>
            <person name="You F.M."/>
            <person name="Sun Q."/>
            <person name="Liu Z."/>
            <person name="Lyons E."/>
            <person name="Wicker T."/>
            <person name="Salzberg S.L."/>
            <person name="Devos K.M."/>
            <person name="Dvorak J."/>
        </authorList>
    </citation>
    <scope>NUCLEOTIDE SEQUENCE [LARGE SCALE GENOMIC DNA]</scope>
    <source>
        <strain evidence="2">cv. AL8/78</strain>
    </source>
</reference>
<feature type="region of interest" description="Disordered" evidence="1">
    <location>
        <begin position="1"/>
        <end position="40"/>
    </location>
</feature>